<keyword evidence="2" id="KW-1185">Reference proteome</keyword>
<reference evidence="2" key="1">
    <citation type="journal article" date="2016" name="Nat. Biotechnol.">
        <title>Sequencing wild and cultivated cassava and related species reveals extensive interspecific hybridization and genetic diversity.</title>
        <authorList>
            <person name="Bredeson J.V."/>
            <person name="Lyons J.B."/>
            <person name="Prochnik S.E."/>
            <person name="Wu G.A."/>
            <person name="Ha C.M."/>
            <person name="Edsinger-Gonzales E."/>
            <person name="Grimwood J."/>
            <person name="Schmutz J."/>
            <person name="Rabbi I.Y."/>
            <person name="Egesi C."/>
            <person name="Nauluvula P."/>
            <person name="Lebot V."/>
            <person name="Ndunguru J."/>
            <person name="Mkamilo G."/>
            <person name="Bart R.S."/>
            <person name="Setter T.L."/>
            <person name="Gleadow R.M."/>
            <person name="Kulakow P."/>
            <person name="Ferguson M.E."/>
            <person name="Rounsley S."/>
            <person name="Rokhsar D.S."/>
        </authorList>
    </citation>
    <scope>NUCLEOTIDE SEQUENCE [LARGE SCALE GENOMIC DNA]</scope>
    <source>
        <strain evidence="2">cv. AM560-2</strain>
    </source>
</reference>
<name>A0ACB7G1Q0_MANES</name>
<proteinExistence type="predicted"/>
<evidence type="ECO:0000313" key="1">
    <source>
        <dbReference type="EMBL" id="KAG8634189.1"/>
    </source>
</evidence>
<protein>
    <submittedName>
        <fullName evidence="1">Uncharacterized protein</fullName>
    </submittedName>
</protein>
<sequence length="338" mass="36836">MGTEELWDDSALINAFEDAMSKYKKMHGNKIKDNLIDGGILGSATADKRHGAVSDADENKNVIPDAAEELGETKNLAPVEENQCLASVEPEPCLDSSNGQHKQAVHEFSYSQNWEAYQLLCHQYYDLEEKRQRILHQLQQFGCYGHQCPTESYDSSQQWDTCCTYEDHSVPTTKPSFSTVACSCCPYVCHGSAAPCTSFPTCSLCGTCDEKMHANSSAAIGPAKHSPHNNDDIVKTAMEAAERAMSSMKAISSINSGAEGTSSDLPPVPSSPTSVMPSVAIATPLALRKEKGKGKDGEEMYQSTSSETDISVVLNAWYSAGFYTGKYLTEQSIMKKKH</sequence>
<comment type="caution">
    <text evidence="1">The sequence shown here is derived from an EMBL/GenBank/DDBJ whole genome shotgun (WGS) entry which is preliminary data.</text>
</comment>
<accession>A0ACB7G1Q0</accession>
<dbReference type="EMBL" id="CM004403">
    <property type="protein sequence ID" value="KAG8634189.1"/>
    <property type="molecule type" value="Genomic_DNA"/>
</dbReference>
<gene>
    <name evidence="1" type="ORF">MANES_17G017000v8</name>
</gene>
<dbReference type="Proteomes" id="UP000091857">
    <property type="component" value="Chromosome 17"/>
</dbReference>
<organism evidence="1 2">
    <name type="scientific">Manihot esculenta</name>
    <name type="common">Cassava</name>
    <name type="synonym">Jatropha manihot</name>
    <dbReference type="NCBI Taxonomy" id="3983"/>
    <lineage>
        <taxon>Eukaryota</taxon>
        <taxon>Viridiplantae</taxon>
        <taxon>Streptophyta</taxon>
        <taxon>Embryophyta</taxon>
        <taxon>Tracheophyta</taxon>
        <taxon>Spermatophyta</taxon>
        <taxon>Magnoliopsida</taxon>
        <taxon>eudicotyledons</taxon>
        <taxon>Gunneridae</taxon>
        <taxon>Pentapetalae</taxon>
        <taxon>rosids</taxon>
        <taxon>fabids</taxon>
        <taxon>Malpighiales</taxon>
        <taxon>Euphorbiaceae</taxon>
        <taxon>Crotonoideae</taxon>
        <taxon>Manihoteae</taxon>
        <taxon>Manihot</taxon>
    </lineage>
</organism>
<evidence type="ECO:0000313" key="2">
    <source>
        <dbReference type="Proteomes" id="UP000091857"/>
    </source>
</evidence>